<gene>
    <name evidence="2" type="ORF">DSPE1174_LOCUS17016</name>
</gene>
<feature type="region of interest" description="Disordered" evidence="1">
    <location>
        <begin position="210"/>
        <end position="231"/>
    </location>
</feature>
<proteinExistence type="predicted"/>
<protein>
    <submittedName>
        <fullName evidence="2">Uncharacterized protein</fullName>
    </submittedName>
</protein>
<dbReference type="AlphaFoldDB" id="A0A7S2CUB3"/>
<name>A0A7S2CUB3_9STRA</name>
<evidence type="ECO:0000313" key="2">
    <source>
        <dbReference type="EMBL" id="CAD9434948.1"/>
    </source>
</evidence>
<sequence length="231" mass="25842">MLLCGNRGAARRNLRSFVYSCILHQEAHIRVRVFCKLSGLSGKKYDGSVISCYMVPILTEMFTSPNVIAAAWTQEEMSFIEASRFKTLAITKPCGFFLRLLPFGSDLVKSAEKEIDEGTVKIRKTKMISLDVALKTALPIWEFLQIFVLFRRKWAARKLQVVFRRRKACQSNKARKRLSKAQELDRKISQDEAAVAAPATEGACNVEAISTAPSQSADSNPLEIEETSSST</sequence>
<reference evidence="2" key="1">
    <citation type="submission" date="2021-01" db="EMBL/GenBank/DDBJ databases">
        <authorList>
            <person name="Corre E."/>
            <person name="Pelletier E."/>
            <person name="Niang G."/>
            <person name="Scheremetjew M."/>
            <person name="Finn R."/>
            <person name="Kale V."/>
            <person name="Holt S."/>
            <person name="Cochrane G."/>
            <person name="Meng A."/>
            <person name="Brown T."/>
            <person name="Cohen L."/>
        </authorList>
    </citation>
    <scope>NUCLEOTIDE SEQUENCE</scope>
    <source>
        <strain evidence="2">CCMP1381</strain>
    </source>
</reference>
<evidence type="ECO:0000256" key="1">
    <source>
        <dbReference type="SAM" id="MobiDB-lite"/>
    </source>
</evidence>
<dbReference type="EMBL" id="HBGS01033066">
    <property type="protein sequence ID" value="CAD9434948.1"/>
    <property type="molecule type" value="Transcribed_RNA"/>
</dbReference>
<accession>A0A7S2CUB3</accession>
<organism evidence="2">
    <name type="scientific">Octactis speculum</name>
    <dbReference type="NCBI Taxonomy" id="3111310"/>
    <lineage>
        <taxon>Eukaryota</taxon>
        <taxon>Sar</taxon>
        <taxon>Stramenopiles</taxon>
        <taxon>Ochrophyta</taxon>
        <taxon>Dictyochophyceae</taxon>
        <taxon>Dictyochales</taxon>
        <taxon>Dictyochaceae</taxon>
        <taxon>Octactis</taxon>
    </lineage>
</organism>